<dbReference type="KEGG" id="oni:Osc7112_2066"/>
<protein>
    <submittedName>
        <fullName evidence="1">Uncharacterized protein</fullName>
    </submittedName>
</protein>
<organism evidence="1 2">
    <name type="scientific">Phormidium nigroviride PCC 7112</name>
    <dbReference type="NCBI Taxonomy" id="179408"/>
    <lineage>
        <taxon>Bacteria</taxon>
        <taxon>Bacillati</taxon>
        <taxon>Cyanobacteriota</taxon>
        <taxon>Cyanophyceae</taxon>
        <taxon>Oscillatoriophycideae</taxon>
        <taxon>Oscillatoriales</taxon>
        <taxon>Oscillatoriaceae</taxon>
        <taxon>Phormidium</taxon>
    </lineage>
</organism>
<accession>K9VF31</accession>
<keyword evidence="2" id="KW-1185">Reference proteome</keyword>
<dbReference type="EMBL" id="CP003614">
    <property type="protein sequence ID" value="AFZ06536.1"/>
    <property type="molecule type" value="Genomic_DNA"/>
</dbReference>
<evidence type="ECO:0000313" key="2">
    <source>
        <dbReference type="Proteomes" id="UP000010478"/>
    </source>
</evidence>
<gene>
    <name evidence="1" type="ORF">Osc7112_2066</name>
</gene>
<name>K9VF31_9CYAN</name>
<dbReference type="eggNOG" id="ENOG503321C">
    <property type="taxonomic scope" value="Bacteria"/>
</dbReference>
<evidence type="ECO:0000313" key="1">
    <source>
        <dbReference type="EMBL" id="AFZ06536.1"/>
    </source>
</evidence>
<sequence length="110" mass="12077">MTRLPDETIASALNLQRRLLEGIDTAKAAESAIFEQFGETDTTATVLEQLQNAAERLREPYSRLCTVLLRIAEAQPASSALLYRSIEQGQAALDASAASVQEAKRDWNIL</sequence>
<dbReference type="RefSeq" id="WP_015175842.1">
    <property type="nucleotide sequence ID" value="NC_019729.1"/>
</dbReference>
<dbReference type="Proteomes" id="UP000010478">
    <property type="component" value="Chromosome"/>
</dbReference>
<reference evidence="1 2" key="1">
    <citation type="submission" date="2012-05" db="EMBL/GenBank/DDBJ databases">
        <title>Finished chromosome of genome of Oscillatoria sp. PCC 7112.</title>
        <authorList>
            <consortium name="US DOE Joint Genome Institute"/>
            <person name="Gugger M."/>
            <person name="Coursin T."/>
            <person name="Rippka R."/>
            <person name="Tandeau De Marsac N."/>
            <person name="Huntemann M."/>
            <person name="Wei C.-L."/>
            <person name="Han J."/>
            <person name="Detter J.C."/>
            <person name="Han C."/>
            <person name="Tapia R."/>
            <person name="Davenport K."/>
            <person name="Daligault H."/>
            <person name="Erkkila T."/>
            <person name="Gu W."/>
            <person name="Munk A.C.C."/>
            <person name="Teshima H."/>
            <person name="Xu Y."/>
            <person name="Chain P."/>
            <person name="Chen A."/>
            <person name="Krypides N."/>
            <person name="Mavromatis K."/>
            <person name="Markowitz V."/>
            <person name="Szeto E."/>
            <person name="Ivanova N."/>
            <person name="Mikhailova N."/>
            <person name="Ovchinnikova G."/>
            <person name="Pagani I."/>
            <person name="Pati A."/>
            <person name="Goodwin L."/>
            <person name="Peters L."/>
            <person name="Pitluck S."/>
            <person name="Woyke T."/>
            <person name="Kerfeld C."/>
        </authorList>
    </citation>
    <scope>NUCLEOTIDE SEQUENCE [LARGE SCALE GENOMIC DNA]</scope>
    <source>
        <strain evidence="1 2">PCC 7112</strain>
    </source>
</reference>
<dbReference type="HOGENOM" id="CLU_145926_0_0_3"/>
<dbReference type="STRING" id="179408.Osc7112_2066"/>
<proteinExistence type="predicted"/>
<dbReference type="OrthoDB" id="573315at2"/>
<dbReference type="AlphaFoldDB" id="K9VF31"/>